<dbReference type="EMBL" id="RSMR01000045">
    <property type="protein sequence ID" value="MIK94661.1"/>
    <property type="molecule type" value="Genomic_DNA"/>
</dbReference>
<reference evidence="3" key="1">
    <citation type="submission" date="2016-09" db="EMBL/GenBank/DDBJ databases">
        <title>Whole genome sequencing of Salmonella enterica.</title>
        <authorList>
            <person name="Bell R."/>
        </authorList>
    </citation>
    <scope>NUCLEOTIDE SEQUENCE [LARGE SCALE GENOMIC DNA]</scope>
    <source>
        <strain evidence="3">CFSAN044929</strain>
    </source>
</reference>
<sequence>MKRSEAGAIFNELNDAFELRLDELKKEGKVPTGKYREEVLRFCGEREEEYGIEYFLEESTQFLKSETAFIRVDAVLQGRFDKYLYMSLCYYHLASVVSDRERITDGCKYLQYAMYFYGKWQGSREYKEWAGEKEKNEKDRLENARAGKEEKYIPVKCEIIRLLHSRKPMGKWSSVSKAIEGIQHDLDIFITNEPKDKPSGLEPDNLDRTIKSWIKKDRYLAFAFSEAVTKK</sequence>
<dbReference type="RefSeq" id="WP_070803011.1">
    <property type="nucleotide sequence ID" value="NZ_JBFNGL010000032.1"/>
</dbReference>
<dbReference type="AlphaFoldDB" id="A0A3F3IZQ4"/>
<evidence type="ECO:0000313" key="1">
    <source>
        <dbReference type="EMBL" id="EAA8667767.1"/>
    </source>
</evidence>
<protein>
    <submittedName>
        <fullName evidence="3">Uncharacterized protein</fullName>
    </submittedName>
</protein>
<accession>A0A3F3IZQ4</accession>
<dbReference type="Proteomes" id="UP000866740">
    <property type="component" value="Unassembled WGS sequence"/>
</dbReference>
<proteinExistence type="predicted"/>
<gene>
    <name evidence="3" type="ORF">A7S51_23125</name>
    <name evidence="2" type="ORF">KO51_25080</name>
    <name evidence="1" type="ORF">NL99_23050</name>
</gene>
<dbReference type="EMBL" id="AAACVH010000052">
    <property type="protein sequence ID" value="EAA8667767.1"/>
    <property type="molecule type" value="Genomic_DNA"/>
</dbReference>
<dbReference type="Proteomes" id="UP000839834">
    <property type="component" value="Unassembled WGS sequence"/>
</dbReference>
<evidence type="ECO:0000313" key="2">
    <source>
        <dbReference type="EMBL" id="MIK94661.1"/>
    </source>
</evidence>
<dbReference type="EMBL" id="MLTE01000021">
    <property type="protein sequence ID" value="OHJ47061.1"/>
    <property type="molecule type" value="Genomic_DNA"/>
</dbReference>
<organism evidence="3">
    <name type="scientific">Salmonella enterica</name>
    <name type="common">Salmonella choleraesuis</name>
    <dbReference type="NCBI Taxonomy" id="28901"/>
    <lineage>
        <taxon>Bacteria</taxon>
        <taxon>Pseudomonadati</taxon>
        <taxon>Pseudomonadota</taxon>
        <taxon>Gammaproteobacteria</taxon>
        <taxon>Enterobacterales</taxon>
        <taxon>Enterobacteriaceae</taxon>
        <taxon>Salmonella</taxon>
    </lineage>
</organism>
<evidence type="ECO:0000313" key="3">
    <source>
        <dbReference type="EMBL" id="OHJ47061.1"/>
    </source>
</evidence>
<comment type="caution">
    <text evidence="3">The sequence shown here is derived from an EMBL/GenBank/DDBJ whole genome shotgun (WGS) entry which is preliminary data.</text>
</comment>
<dbReference type="Proteomes" id="UP000885283">
    <property type="component" value="Unassembled WGS sequence"/>
</dbReference>
<reference evidence="1" key="2">
    <citation type="submission" date="2018-08" db="EMBL/GenBank/DDBJ databases">
        <authorList>
            <consortium name="GenomeTrakr network: Whole genome sequencing for foodborne pathogen traceback"/>
        </authorList>
    </citation>
    <scope>NUCLEOTIDE SEQUENCE [LARGE SCALE GENOMIC DNA]</scope>
    <source>
        <strain evidence="2">FLUFL-1338</strain>
        <strain evidence="1">FLUFL-367</strain>
    </source>
</reference>
<name>A0A3F3IZQ4_SALER</name>